<protein>
    <submittedName>
        <fullName evidence="3">ATP-binding protein</fullName>
    </submittedName>
</protein>
<dbReference type="CDD" id="cd16936">
    <property type="entry name" value="HATPase_RsbW-like"/>
    <property type="match status" value="1"/>
</dbReference>
<keyword evidence="1" id="KW-0808">Transferase</keyword>
<evidence type="ECO:0000256" key="1">
    <source>
        <dbReference type="ARBA" id="ARBA00022527"/>
    </source>
</evidence>
<evidence type="ECO:0000313" key="3">
    <source>
        <dbReference type="EMBL" id="PWR14874.1"/>
    </source>
</evidence>
<dbReference type="GO" id="GO:0005524">
    <property type="term" value="F:ATP binding"/>
    <property type="evidence" value="ECO:0007669"/>
    <property type="project" value="UniProtKB-KW"/>
</dbReference>
<comment type="caution">
    <text evidence="3">The sequence shown here is derived from an EMBL/GenBank/DDBJ whole genome shotgun (WGS) entry which is preliminary data.</text>
</comment>
<sequence>MSSGDHDAGEDDPDGGGQAAVTLVSEVITAAALARLRHAVTAAAGSAGLTEGALEDFVLAVHELVTNVVRHGGGAGELLLRQDGEVLTCQVTDRGPGLDDVAIRLPAPEEAGHRGLWLAQRLSGALVIDSSPGGVTASVTTRITPRRPTAQGR</sequence>
<dbReference type="SUPFAM" id="SSF55874">
    <property type="entry name" value="ATPase domain of HSP90 chaperone/DNA topoisomerase II/histidine kinase"/>
    <property type="match status" value="1"/>
</dbReference>
<dbReference type="InterPro" id="IPR003594">
    <property type="entry name" value="HATPase_dom"/>
</dbReference>
<keyword evidence="3" id="KW-0547">Nucleotide-binding</keyword>
<feature type="domain" description="Histidine kinase/HSP90-like ATPase" evidence="2">
    <location>
        <begin position="30"/>
        <end position="138"/>
    </location>
</feature>
<dbReference type="GO" id="GO:0004674">
    <property type="term" value="F:protein serine/threonine kinase activity"/>
    <property type="evidence" value="ECO:0007669"/>
    <property type="project" value="UniProtKB-KW"/>
</dbReference>
<dbReference type="EMBL" id="QGKS01000211">
    <property type="protein sequence ID" value="PWR14874.1"/>
    <property type="molecule type" value="Genomic_DNA"/>
</dbReference>
<name>A0A317DKH7_9ACTN</name>
<keyword evidence="3" id="KW-0067">ATP-binding</keyword>
<evidence type="ECO:0000313" key="4">
    <source>
        <dbReference type="Proteomes" id="UP000246050"/>
    </source>
</evidence>
<keyword evidence="1" id="KW-0723">Serine/threonine-protein kinase</keyword>
<dbReference type="Pfam" id="PF13581">
    <property type="entry name" value="HATPase_c_2"/>
    <property type="match status" value="1"/>
</dbReference>
<organism evidence="3 4">
    <name type="scientific">Micromonospora sicca</name>
    <dbReference type="NCBI Taxonomy" id="2202420"/>
    <lineage>
        <taxon>Bacteria</taxon>
        <taxon>Bacillati</taxon>
        <taxon>Actinomycetota</taxon>
        <taxon>Actinomycetes</taxon>
        <taxon>Micromonosporales</taxon>
        <taxon>Micromonosporaceae</taxon>
        <taxon>Micromonospora</taxon>
    </lineage>
</organism>
<dbReference type="PANTHER" id="PTHR35526">
    <property type="entry name" value="ANTI-SIGMA-F FACTOR RSBW-RELATED"/>
    <property type="match status" value="1"/>
</dbReference>
<reference evidence="3 4" key="1">
    <citation type="submission" date="2018-05" db="EMBL/GenBank/DDBJ databases">
        <title>Micromonosporas from Atacama Desert.</title>
        <authorList>
            <person name="Carro L."/>
            <person name="Golinska P."/>
            <person name="Klenk H.-P."/>
            <person name="Goodfellow M."/>
        </authorList>
    </citation>
    <scope>NUCLEOTIDE SEQUENCE [LARGE SCALE GENOMIC DNA]</scope>
    <source>
        <strain evidence="3 4">4G51</strain>
    </source>
</reference>
<proteinExistence type="predicted"/>
<keyword evidence="1" id="KW-0418">Kinase</keyword>
<dbReference type="AlphaFoldDB" id="A0A317DKH7"/>
<gene>
    <name evidence="3" type="ORF">DKT69_14085</name>
</gene>
<evidence type="ECO:0000259" key="2">
    <source>
        <dbReference type="Pfam" id="PF13581"/>
    </source>
</evidence>
<accession>A0A317DKH7</accession>
<dbReference type="PANTHER" id="PTHR35526:SF3">
    <property type="entry name" value="ANTI-SIGMA-F FACTOR RSBW"/>
    <property type="match status" value="1"/>
</dbReference>
<dbReference type="Gene3D" id="3.30.565.10">
    <property type="entry name" value="Histidine kinase-like ATPase, C-terminal domain"/>
    <property type="match status" value="1"/>
</dbReference>
<dbReference type="InterPro" id="IPR050267">
    <property type="entry name" value="Anti-sigma-factor_SerPK"/>
</dbReference>
<dbReference type="Proteomes" id="UP000246050">
    <property type="component" value="Unassembled WGS sequence"/>
</dbReference>
<dbReference type="InterPro" id="IPR036890">
    <property type="entry name" value="HATPase_C_sf"/>
</dbReference>
<dbReference type="OrthoDB" id="4350801at2"/>
<dbReference type="RefSeq" id="WP_109802016.1">
    <property type="nucleotide sequence ID" value="NZ_QGKS01000211.1"/>
</dbReference>